<keyword evidence="2" id="KW-0472">Membrane</keyword>
<evidence type="ECO:0000313" key="3">
    <source>
        <dbReference type="EMBL" id="SEU02030.1"/>
    </source>
</evidence>
<feature type="transmembrane region" description="Helical" evidence="2">
    <location>
        <begin position="454"/>
        <end position="473"/>
    </location>
</feature>
<feature type="transmembrane region" description="Helical" evidence="2">
    <location>
        <begin position="181"/>
        <end position="199"/>
    </location>
</feature>
<feature type="transmembrane region" description="Helical" evidence="2">
    <location>
        <begin position="631"/>
        <end position="651"/>
    </location>
</feature>
<dbReference type="Proteomes" id="UP000198508">
    <property type="component" value="Unassembled WGS sequence"/>
</dbReference>
<organism evidence="3 4">
    <name type="scientific">Enterocloster lavalensis</name>
    <dbReference type="NCBI Taxonomy" id="460384"/>
    <lineage>
        <taxon>Bacteria</taxon>
        <taxon>Bacillati</taxon>
        <taxon>Bacillota</taxon>
        <taxon>Clostridia</taxon>
        <taxon>Lachnospirales</taxon>
        <taxon>Lachnospiraceae</taxon>
        <taxon>Enterocloster</taxon>
    </lineage>
</organism>
<dbReference type="EMBL" id="FOIM01000024">
    <property type="protein sequence ID" value="SEU02030.1"/>
    <property type="molecule type" value="Genomic_DNA"/>
</dbReference>
<feature type="transmembrane region" description="Helical" evidence="2">
    <location>
        <begin position="479"/>
        <end position="496"/>
    </location>
</feature>
<protein>
    <submittedName>
        <fullName evidence="3">Predicted arabinose efflux permease, MFS family</fullName>
    </submittedName>
</protein>
<dbReference type="STRING" id="460384.SAMN05216313_12485"/>
<feature type="transmembrane region" description="Helical" evidence="2">
    <location>
        <begin position="391"/>
        <end position="412"/>
    </location>
</feature>
<sequence>MKQIKSRVYIIAVFALIALGSLGFVNWICGMAFRNTCVELQEQYIAVQVEDEIRGIETSVSFGKDIGSYYGMDEILSRISAVNQLPVEAVLTGASGQVLYTTLRENDEGLYMLVHIISRDYQEKLGRITEKTDSAASLKCGDFETMVFPMYKNGEEFLGRMIVAYRAESLIPAGFESGGAGLWQVWAALAALLALFYAVKRKAGNEPWYIRFMPVILIMCGMLLYIVGLFNLYQDRYNAMITENAECSAGIVRESIDNLLDKGFDPQRIAEVSDYISQKVADNDSIGNISIGRVYYNSSDDARSRSEDGVLHLPIEHTDLQMDIQLSRSYIEGRITVMTLTFAVIFVICLMITYELTYLGEIISVRMSDQFNRDCPQQYESMSSLIRLLSFASYTAIYTSMSYTAVIMRGWGASVFGLSPGVSASLPLTVELSCIMLGSVVIQKVFRGERTGRMGIMIFPFLILGNLACTAASSPYVLIGLRAFCGIGFAFLKYWMNLLVAAGSRDAEGVRENCARLNGGLLGGITVGASLGAILAQAMGYQSNYYFTVLISVGVMAVMLLCVPFRFLDARRGPGEAAVRSEKKERIFTNAAVMKVLLLGCVPLNIGLMYVVAFLPVYMDNAGQPALATSYAYLVNGLSGVYLGVVLVSLLKKLPQKFCVVLTMLLGAAGILVLTLNSGLAVILISAAVMGLFDGFGTPGVTGYFTGMPEIQKRDTAGMLTIFNSVGSGVQILCPMLYNILIQPDGRTWPLRVFGMCYIGAAALFLLLMGGGRGLALRPKEG</sequence>
<keyword evidence="2" id="KW-0812">Transmembrane</keyword>
<accession>A0A1I0IXC2</accession>
<evidence type="ECO:0000313" key="4">
    <source>
        <dbReference type="Proteomes" id="UP000198508"/>
    </source>
</evidence>
<feature type="transmembrane region" description="Helical" evidence="2">
    <location>
        <begin position="335"/>
        <end position="357"/>
    </location>
</feature>
<feature type="transmembrane region" description="Helical" evidence="2">
    <location>
        <begin position="211"/>
        <end position="233"/>
    </location>
</feature>
<feature type="transmembrane region" description="Helical" evidence="2">
    <location>
        <begin position="753"/>
        <end position="776"/>
    </location>
</feature>
<dbReference type="InterPro" id="IPR011701">
    <property type="entry name" value="MFS"/>
</dbReference>
<dbReference type="SUPFAM" id="SSF103473">
    <property type="entry name" value="MFS general substrate transporter"/>
    <property type="match status" value="1"/>
</dbReference>
<proteinExistence type="predicted"/>
<feature type="transmembrane region" description="Helical" evidence="2">
    <location>
        <begin position="717"/>
        <end position="741"/>
    </location>
</feature>
<dbReference type="Gene3D" id="1.20.1250.20">
    <property type="entry name" value="MFS general substrate transporter like domains"/>
    <property type="match status" value="1"/>
</dbReference>
<gene>
    <name evidence="3" type="ORF">SAMN05216313_12485</name>
</gene>
<feature type="transmembrane region" description="Helical" evidence="2">
    <location>
        <begin position="596"/>
        <end position="619"/>
    </location>
</feature>
<dbReference type="AlphaFoldDB" id="A0A1I0IXC2"/>
<evidence type="ECO:0000256" key="1">
    <source>
        <dbReference type="ARBA" id="ARBA00004651"/>
    </source>
</evidence>
<feature type="transmembrane region" description="Helical" evidence="2">
    <location>
        <begin position="517"/>
        <end position="539"/>
    </location>
</feature>
<feature type="transmembrane region" description="Helical" evidence="2">
    <location>
        <begin position="658"/>
        <end position="676"/>
    </location>
</feature>
<reference evidence="4" key="1">
    <citation type="submission" date="2016-10" db="EMBL/GenBank/DDBJ databases">
        <authorList>
            <person name="Varghese N."/>
            <person name="Submissions S."/>
        </authorList>
    </citation>
    <scope>NUCLEOTIDE SEQUENCE [LARGE SCALE GENOMIC DNA]</scope>
    <source>
        <strain evidence="4">NLAE-zl-G277</strain>
    </source>
</reference>
<dbReference type="InterPro" id="IPR036259">
    <property type="entry name" value="MFS_trans_sf"/>
</dbReference>
<feature type="transmembrane region" description="Helical" evidence="2">
    <location>
        <begin position="424"/>
        <end position="442"/>
    </location>
</feature>
<evidence type="ECO:0000256" key="2">
    <source>
        <dbReference type="SAM" id="Phobius"/>
    </source>
</evidence>
<keyword evidence="2" id="KW-1133">Transmembrane helix</keyword>
<comment type="subcellular location">
    <subcellularLocation>
        <location evidence="1">Cell membrane</location>
        <topology evidence="1">Multi-pass membrane protein</topology>
    </subcellularLocation>
</comment>
<keyword evidence="4" id="KW-1185">Reference proteome</keyword>
<dbReference type="RefSeq" id="WP_092367942.1">
    <property type="nucleotide sequence ID" value="NZ_FOIM01000024.1"/>
</dbReference>
<dbReference type="GO" id="GO:0005886">
    <property type="term" value="C:plasma membrane"/>
    <property type="evidence" value="ECO:0007669"/>
    <property type="project" value="UniProtKB-SubCell"/>
</dbReference>
<name>A0A1I0IXC2_9FIRM</name>
<dbReference type="Pfam" id="PF07690">
    <property type="entry name" value="MFS_1"/>
    <property type="match status" value="1"/>
</dbReference>
<dbReference type="GO" id="GO:0022857">
    <property type="term" value="F:transmembrane transporter activity"/>
    <property type="evidence" value="ECO:0007669"/>
    <property type="project" value="InterPro"/>
</dbReference>
<feature type="transmembrane region" description="Helical" evidence="2">
    <location>
        <begin position="545"/>
        <end position="563"/>
    </location>
</feature>
<feature type="transmembrane region" description="Helical" evidence="2">
    <location>
        <begin position="682"/>
        <end position="705"/>
    </location>
</feature>